<evidence type="ECO:0000313" key="3">
    <source>
        <dbReference type="Proteomes" id="UP000327294"/>
    </source>
</evidence>
<dbReference type="Proteomes" id="UP000327294">
    <property type="component" value="Chromosome"/>
</dbReference>
<reference evidence="2 3" key="1">
    <citation type="submission" date="2019-10" db="EMBL/GenBank/DDBJ databases">
        <title>Streptomyces sp. strain GY16 isolated from leaves of Broussonetia papyrifera.</title>
        <authorList>
            <person name="Mo P."/>
        </authorList>
    </citation>
    <scope>NUCLEOTIDE SEQUENCE [LARGE SCALE GENOMIC DNA]</scope>
    <source>
        <strain evidence="2 3">GY16</strain>
    </source>
</reference>
<evidence type="ECO:0000256" key="1">
    <source>
        <dbReference type="SAM" id="MobiDB-lite"/>
    </source>
</evidence>
<name>A0A5P8K736_9ACTN</name>
<keyword evidence="3" id="KW-1185">Reference proteome</keyword>
<accession>A0A5P8K736</accession>
<evidence type="ECO:0000313" key="2">
    <source>
        <dbReference type="EMBL" id="QFQ99133.1"/>
    </source>
</evidence>
<sequence>MARSRGGDRITPKKGGARGRATRDRQVYIYTEGEVTEPEYIDIIVRKGVWGRPDRKVQHHISNENAESKYRKPYRMVQEAVRTRIKAEREARSAGLRPYEVLPDGTEEGDWNWPQVWVVFDRDDHLSIPEAMSLADDEGIHVAYSHPCFELWRLLHYTNYTSTFGGVCGDANSRLRSRPGFAATYGPGVQRVSEQESKHLREDQVLSEDGHRYESARKYAKKINEYHSSRNPNAWDPYTNVWCLVEQGLLLGGY</sequence>
<feature type="region of interest" description="Disordered" evidence="1">
    <location>
        <begin position="1"/>
        <end position="21"/>
    </location>
</feature>
<feature type="compositionally biased region" description="Basic and acidic residues" evidence="1">
    <location>
        <begin position="1"/>
        <end position="11"/>
    </location>
</feature>
<dbReference type="RefSeq" id="WP_152170566.1">
    <property type="nucleotide sequence ID" value="NZ_CP045096.1"/>
</dbReference>
<protein>
    <submittedName>
        <fullName evidence="2">RloB domain-containing protein</fullName>
    </submittedName>
</protein>
<dbReference type="EMBL" id="CP045096">
    <property type="protein sequence ID" value="QFQ99133.1"/>
    <property type="molecule type" value="Genomic_DNA"/>
</dbReference>
<proteinExistence type="predicted"/>
<dbReference type="AlphaFoldDB" id="A0A5P8K736"/>
<dbReference type="Pfam" id="PF13707">
    <property type="entry name" value="RloB"/>
    <property type="match status" value="1"/>
</dbReference>
<dbReference type="KEGG" id="sphv:F9278_26675"/>
<organism evidence="2 3">
    <name type="scientific">Streptomyces phaeolivaceus</name>
    <dbReference type="NCBI Taxonomy" id="2653200"/>
    <lineage>
        <taxon>Bacteria</taxon>
        <taxon>Bacillati</taxon>
        <taxon>Actinomycetota</taxon>
        <taxon>Actinomycetes</taxon>
        <taxon>Kitasatosporales</taxon>
        <taxon>Streptomycetaceae</taxon>
        <taxon>Streptomyces</taxon>
    </lineage>
</organism>
<gene>
    <name evidence="2" type="ORF">F9278_26675</name>
</gene>
<dbReference type="InterPro" id="IPR025591">
    <property type="entry name" value="RloB"/>
</dbReference>